<dbReference type="Proteomes" id="UP001209540">
    <property type="component" value="Unassembled WGS sequence"/>
</dbReference>
<feature type="region of interest" description="Disordered" evidence="1">
    <location>
        <begin position="410"/>
        <end position="442"/>
    </location>
</feature>
<reference evidence="2" key="2">
    <citation type="submission" date="2023-02" db="EMBL/GenBank/DDBJ databases">
        <authorList>
            <consortium name="DOE Joint Genome Institute"/>
            <person name="Mondo S.J."/>
            <person name="Chang Y."/>
            <person name="Wang Y."/>
            <person name="Ahrendt S."/>
            <person name="Andreopoulos W."/>
            <person name="Barry K."/>
            <person name="Beard J."/>
            <person name="Benny G.L."/>
            <person name="Blankenship S."/>
            <person name="Bonito G."/>
            <person name="Cuomo C."/>
            <person name="Desiro A."/>
            <person name="Gervers K.A."/>
            <person name="Hundley H."/>
            <person name="Kuo A."/>
            <person name="LaButti K."/>
            <person name="Lang B.F."/>
            <person name="Lipzen A."/>
            <person name="O'Donnell K."/>
            <person name="Pangilinan J."/>
            <person name="Reynolds N."/>
            <person name="Sandor L."/>
            <person name="Smith M.W."/>
            <person name="Tsang A."/>
            <person name="Grigoriev I.V."/>
            <person name="Stajich J.E."/>
            <person name="Spatafora J.W."/>
        </authorList>
    </citation>
    <scope>NUCLEOTIDE SEQUENCE</scope>
    <source>
        <strain evidence="2">RSA 2281</strain>
    </source>
</reference>
<dbReference type="EMBL" id="JAIXMP010000010">
    <property type="protein sequence ID" value="KAI9266812.1"/>
    <property type="molecule type" value="Genomic_DNA"/>
</dbReference>
<feature type="region of interest" description="Disordered" evidence="1">
    <location>
        <begin position="1"/>
        <end position="97"/>
    </location>
</feature>
<evidence type="ECO:0000313" key="3">
    <source>
        <dbReference type="Proteomes" id="UP001209540"/>
    </source>
</evidence>
<sequence>MPFLGSKSNSKRRSHTPNTTSTPSSLLSRLPLNASSPAVYYSQHQNTSNPNLATPHPRVNRSTDYKASSSNSNSSPPPPPYDFRSSSPIPTPSTSWTSEMSVLADKIRDDAVAISANTSSSQQQQQMAPFEMLDRRSISQGMKLVAIAADEYEDGNMTVALDIYLSGIDKILMALPNKTDPKTKFALREKLTSVEERVGILNIASQHRQKRLQQFLEDELLDDPSQHQERKRSIFDSLGLSRISNTIGTITTIATSRVYYNSNNANNNNASDHSSSILQQHANSVASASDPVERFKQFGQFIINTTVTCAILVKQSPLPDIAYFMFGYIVQLLFWVDSQYHIHQKAQNFGVECVKLFLKADEQYRLHEFASEALYMLIAAALKAAVAYKEAPGYRDPVVLQSTLEYVDDDEEEEPPVSMDPSASVEYCSPPSPAKSRIPWIW</sequence>
<proteinExistence type="predicted"/>
<accession>A0AAD5PH55</accession>
<protein>
    <recommendedName>
        <fullName evidence="4">MIT domain-containing protein</fullName>
    </recommendedName>
</protein>
<dbReference type="Gene3D" id="1.20.58.80">
    <property type="entry name" value="Phosphotransferase system, lactose/cellobiose-type IIA subunit"/>
    <property type="match status" value="1"/>
</dbReference>
<keyword evidence="3" id="KW-1185">Reference proteome</keyword>
<evidence type="ECO:0000256" key="1">
    <source>
        <dbReference type="SAM" id="MobiDB-lite"/>
    </source>
</evidence>
<reference evidence="2" key="1">
    <citation type="journal article" date="2022" name="IScience">
        <title>Evolution of zygomycete secretomes and the origins of terrestrial fungal ecologies.</title>
        <authorList>
            <person name="Chang Y."/>
            <person name="Wang Y."/>
            <person name="Mondo S."/>
            <person name="Ahrendt S."/>
            <person name="Andreopoulos W."/>
            <person name="Barry K."/>
            <person name="Beard J."/>
            <person name="Benny G.L."/>
            <person name="Blankenship S."/>
            <person name="Bonito G."/>
            <person name="Cuomo C."/>
            <person name="Desiro A."/>
            <person name="Gervers K.A."/>
            <person name="Hundley H."/>
            <person name="Kuo A."/>
            <person name="LaButti K."/>
            <person name="Lang B.F."/>
            <person name="Lipzen A."/>
            <person name="O'Donnell K."/>
            <person name="Pangilinan J."/>
            <person name="Reynolds N."/>
            <person name="Sandor L."/>
            <person name="Smith M.E."/>
            <person name="Tsang A."/>
            <person name="Grigoriev I.V."/>
            <person name="Stajich J.E."/>
            <person name="Spatafora J.W."/>
        </authorList>
    </citation>
    <scope>NUCLEOTIDE SEQUENCE</scope>
    <source>
        <strain evidence="2">RSA 2281</strain>
    </source>
</reference>
<feature type="compositionally biased region" description="Low complexity" evidence="1">
    <location>
        <begin position="82"/>
        <end position="97"/>
    </location>
</feature>
<dbReference type="SUPFAM" id="SSF116846">
    <property type="entry name" value="MIT domain"/>
    <property type="match status" value="1"/>
</dbReference>
<name>A0AAD5PH55_9FUNG</name>
<feature type="compositionally biased region" description="Low complexity" evidence="1">
    <location>
        <begin position="16"/>
        <end position="38"/>
    </location>
</feature>
<dbReference type="AlphaFoldDB" id="A0AAD5PH55"/>
<organism evidence="2 3">
    <name type="scientific">Phascolomyces articulosus</name>
    <dbReference type="NCBI Taxonomy" id="60185"/>
    <lineage>
        <taxon>Eukaryota</taxon>
        <taxon>Fungi</taxon>
        <taxon>Fungi incertae sedis</taxon>
        <taxon>Mucoromycota</taxon>
        <taxon>Mucoromycotina</taxon>
        <taxon>Mucoromycetes</taxon>
        <taxon>Mucorales</taxon>
        <taxon>Lichtheimiaceae</taxon>
        <taxon>Phascolomyces</taxon>
    </lineage>
</organism>
<gene>
    <name evidence="2" type="ORF">BDA99DRAFT_506742</name>
</gene>
<comment type="caution">
    <text evidence="2">The sequence shown here is derived from an EMBL/GenBank/DDBJ whole genome shotgun (WGS) entry which is preliminary data.</text>
</comment>
<feature type="compositionally biased region" description="Polar residues" evidence="1">
    <location>
        <begin position="42"/>
        <end position="52"/>
    </location>
</feature>
<evidence type="ECO:0000313" key="2">
    <source>
        <dbReference type="EMBL" id="KAI9266812.1"/>
    </source>
</evidence>
<evidence type="ECO:0008006" key="4">
    <source>
        <dbReference type="Google" id="ProtNLM"/>
    </source>
</evidence>
<dbReference type="InterPro" id="IPR036181">
    <property type="entry name" value="MIT_dom_sf"/>
</dbReference>